<protein>
    <submittedName>
        <fullName evidence="1">Uncharacterized protein</fullName>
    </submittedName>
</protein>
<accession>A0A6J7X5N1</accession>
<organism evidence="1">
    <name type="scientific">uncultured Caudovirales phage</name>
    <dbReference type="NCBI Taxonomy" id="2100421"/>
    <lineage>
        <taxon>Viruses</taxon>
        <taxon>Duplodnaviria</taxon>
        <taxon>Heunggongvirae</taxon>
        <taxon>Uroviricota</taxon>
        <taxon>Caudoviricetes</taxon>
        <taxon>Peduoviridae</taxon>
        <taxon>Maltschvirus</taxon>
        <taxon>Maltschvirus maltsch</taxon>
    </lineage>
</organism>
<sequence>MSEKKSYYGSIDFSKLLEQAKAGNKAFSKNENGKIYLNVKLWVNDELDKFGNCASFQSNFKGAQKEDKFYFGNLKESTPVEDKVTSNDIPDVEDFLF</sequence>
<reference evidence="1" key="1">
    <citation type="submission" date="2020-05" db="EMBL/GenBank/DDBJ databases">
        <authorList>
            <person name="Chiriac C."/>
            <person name="Salcher M."/>
            <person name="Ghai R."/>
            <person name="Kavagutti S V."/>
        </authorList>
    </citation>
    <scope>NUCLEOTIDE SEQUENCE</scope>
</reference>
<dbReference type="EMBL" id="LR798324">
    <property type="protein sequence ID" value="CAB5223719.1"/>
    <property type="molecule type" value="Genomic_DNA"/>
</dbReference>
<name>A0A6J7X5N1_9CAUD</name>
<proteinExistence type="predicted"/>
<gene>
    <name evidence="1" type="ORF">UFOVP388_20</name>
</gene>
<evidence type="ECO:0000313" key="1">
    <source>
        <dbReference type="EMBL" id="CAB5223719.1"/>
    </source>
</evidence>